<dbReference type="InterPro" id="IPR012337">
    <property type="entry name" value="RNaseH-like_sf"/>
</dbReference>
<accession>A0A9N9CC67</accession>
<dbReference type="AlphaFoldDB" id="A0A9N9CC67"/>
<protein>
    <submittedName>
        <fullName evidence="2">9668_t:CDS:1</fullName>
    </submittedName>
</protein>
<dbReference type="InterPro" id="IPR008906">
    <property type="entry name" value="HATC_C_dom"/>
</dbReference>
<organism evidence="2 3">
    <name type="scientific">Diversispora eburnea</name>
    <dbReference type="NCBI Taxonomy" id="1213867"/>
    <lineage>
        <taxon>Eukaryota</taxon>
        <taxon>Fungi</taxon>
        <taxon>Fungi incertae sedis</taxon>
        <taxon>Mucoromycota</taxon>
        <taxon>Glomeromycotina</taxon>
        <taxon>Glomeromycetes</taxon>
        <taxon>Diversisporales</taxon>
        <taxon>Diversisporaceae</taxon>
        <taxon>Diversispora</taxon>
    </lineage>
</organism>
<dbReference type="SUPFAM" id="SSF53098">
    <property type="entry name" value="Ribonuclease H-like"/>
    <property type="match status" value="1"/>
</dbReference>
<name>A0A9N9CC67_9GLOM</name>
<dbReference type="OrthoDB" id="2406733at2759"/>
<feature type="domain" description="HAT C-terminal dimerisation" evidence="1">
    <location>
        <begin position="378"/>
        <end position="443"/>
    </location>
</feature>
<dbReference type="Proteomes" id="UP000789706">
    <property type="component" value="Unassembled WGS sequence"/>
</dbReference>
<evidence type="ECO:0000313" key="2">
    <source>
        <dbReference type="EMBL" id="CAG8594679.1"/>
    </source>
</evidence>
<gene>
    <name evidence="2" type="ORF">DEBURN_LOCUS9228</name>
</gene>
<dbReference type="GO" id="GO:0046983">
    <property type="term" value="F:protein dimerization activity"/>
    <property type="evidence" value="ECO:0007669"/>
    <property type="project" value="InterPro"/>
</dbReference>
<evidence type="ECO:0000313" key="3">
    <source>
        <dbReference type="Proteomes" id="UP000789706"/>
    </source>
</evidence>
<keyword evidence="3" id="KW-1185">Reference proteome</keyword>
<sequence length="450" mass="52728">MPPSSTITVISRAREFSDYFFADNEEKENQQIKKRQPTIQTLINTSEAKKIIINNLVEAFVIADIPLEKVDKLQKWLCENCREGVSIIVDETTDSRARSVVNILFSYNGITKLTHVDYLESVNNCIIGQLIIQILVQWTIPFDLPLLIASDSAAYMKKCYRDVLKSIMPQLIHLPSWASINYFQIVHQLLADIKQTFVFCKSQRNTWFRMAFYIYQHLNYIRRFYNEESKENSISIIEKINSIFTDQQFNGKTKPIFPFIKQQLQQLEVRIIMGKTMTNFGSTVNLVLQKLNTPLTSFYSIFQQAYYVAYKKLENHVLQHPAHSLFKAVQIFNSRFLTLTAANWDIYSYQIIRELVNPSTCLIQEWSIYININLNSVEFTDLNEFWNKVSLKFLFLEKIACNYIWLPILSCAVERSFSAYNKILDDDKQNLSKESLKFLTMMYFNNQNSN</sequence>
<evidence type="ECO:0000259" key="1">
    <source>
        <dbReference type="Pfam" id="PF05699"/>
    </source>
</evidence>
<proteinExistence type="predicted"/>
<dbReference type="EMBL" id="CAJVPK010001661">
    <property type="protein sequence ID" value="CAG8594679.1"/>
    <property type="molecule type" value="Genomic_DNA"/>
</dbReference>
<dbReference type="Pfam" id="PF05699">
    <property type="entry name" value="Dimer_Tnp_hAT"/>
    <property type="match status" value="1"/>
</dbReference>
<comment type="caution">
    <text evidence="2">The sequence shown here is derived from an EMBL/GenBank/DDBJ whole genome shotgun (WGS) entry which is preliminary data.</text>
</comment>
<reference evidence="2" key="1">
    <citation type="submission" date="2021-06" db="EMBL/GenBank/DDBJ databases">
        <authorList>
            <person name="Kallberg Y."/>
            <person name="Tangrot J."/>
            <person name="Rosling A."/>
        </authorList>
    </citation>
    <scope>NUCLEOTIDE SEQUENCE</scope>
    <source>
        <strain evidence="2">AZ414A</strain>
    </source>
</reference>